<evidence type="ECO:0000313" key="3">
    <source>
        <dbReference type="Proteomes" id="UP000186817"/>
    </source>
</evidence>
<dbReference type="OrthoDB" id="413350at2759"/>
<feature type="non-terminal residue" evidence="2">
    <location>
        <position position="1"/>
    </location>
</feature>
<gene>
    <name evidence="2" type="ORF">AK812_SmicGene37999</name>
</gene>
<dbReference type="Proteomes" id="UP000186817">
    <property type="component" value="Unassembled WGS sequence"/>
</dbReference>
<dbReference type="AlphaFoldDB" id="A0A1Q9CEX9"/>
<evidence type="ECO:0000256" key="1">
    <source>
        <dbReference type="SAM" id="MobiDB-lite"/>
    </source>
</evidence>
<proteinExistence type="predicted"/>
<protein>
    <submittedName>
        <fullName evidence="2">Uncharacterized protein</fullName>
    </submittedName>
</protein>
<feature type="region of interest" description="Disordered" evidence="1">
    <location>
        <begin position="33"/>
        <end position="70"/>
    </location>
</feature>
<evidence type="ECO:0000313" key="2">
    <source>
        <dbReference type="EMBL" id="OLP81456.1"/>
    </source>
</evidence>
<sequence>ALSFDRVSGIWCISSQCSVPVSVDPNDPGYADPIGVGGAAGQNGNKYLNGRLPKNPPKRPKPPKKPKLLEFKPEMPTYSDKCVEYGDLWKNIHETVINDVGEEEATVSKLETEEEEGAGYQDMHPCDVAGDAGGTSGKIGGGDGSDTRDQMPYDQLDGCHARDIERALVDGKESFWHDTFETSADLADNIAGMVCAVIPIAAIEPFGAGVSIAAQDTCAGIKDLVTSSITSSAAYRQHKFYYDMAQEDYADCNPLQTNFARLFCDIHCVRDAVIRGDRSIIRNLKQATDVTNKNLDQLSSWIVKSAYVDAGWLADKIDYAAAVNARDFESLKALLATEDEPTTLAFEALQALTSLKARLHGAAQGRSKMDQLGRQLAGGIAGVQSLARLNAKALGVYKHFQNASKHVHVGHGRLRRAEHEVLTNLDKIWWSLRGKMDTYFDAADEEVRSFQKALTMMQDYQQCHSGYPELLSTYKATMRVSGRTHRLLKNTWRQCSNLVGELASTLADSDAFNTFLEKEGCTSSLAMQTRNQARLAISGMRLLWHRFSVGGLPAPDTDILSEAVQRLEESYSDAVATQGCKKANTPAQ</sequence>
<dbReference type="EMBL" id="LSRX01001279">
    <property type="protein sequence ID" value="OLP81456.1"/>
    <property type="molecule type" value="Genomic_DNA"/>
</dbReference>
<reference evidence="2 3" key="1">
    <citation type="submission" date="2016-02" db="EMBL/GenBank/DDBJ databases">
        <title>Genome analysis of coral dinoflagellate symbionts highlights evolutionary adaptations to a symbiotic lifestyle.</title>
        <authorList>
            <person name="Aranda M."/>
            <person name="Li Y."/>
            <person name="Liew Y.J."/>
            <person name="Baumgarten S."/>
            <person name="Simakov O."/>
            <person name="Wilson M."/>
            <person name="Piel J."/>
            <person name="Ashoor H."/>
            <person name="Bougouffa S."/>
            <person name="Bajic V.B."/>
            <person name="Ryu T."/>
            <person name="Ravasi T."/>
            <person name="Bayer T."/>
            <person name="Micklem G."/>
            <person name="Kim H."/>
            <person name="Bhak J."/>
            <person name="Lajeunesse T.C."/>
            <person name="Voolstra C.R."/>
        </authorList>
    </citation>
    <scope>NUCLEOTIDE SEQUENCE [LARGE SCALE GENOMIC DNA]</scope>
    <source>
        <strain evidence="2 3">CCMP2467</strain>
    </source>
</reference>
<organism evidence="2 3">
    <name type="scientific">Symbiodinium microadriaticum</name>
    <name type="common">Dinoflagellate</name>
    <name type="synonym">Zooxanthella microadriatica</name>
    <dbReference type="NCBI Taxonomy" id="2951"/>
    <lineage>
        <taxon>Eukaryota</taxon>
        <taxon>Sar</taxon>
        <taxon>Alveolata</taxon>
        <taxon>Dinophyceae</taxon>
        <taxon>Suessiales</taxon>
        <taxon>Symbiodiniaceae</taxon>
        <taxon>Symbiodinium</taxon>
    </lineage>
</organism>
<feature type="compositionally biased region" description="Basic residues" evidence="1">
    <location>
        <begin position="56"/>
        <end position="66"/>
    </location>
</feature>
<name>A0A1Q9CEX9_SYMMI</name>
<keyword evidence="3" id="KW-1185">Reference proteome</keyword>
<comment type="caution">
    <text evidence="2">The sequence shown here is derived from an EMBL/GenBank/DDBJ whole genome shotgun (WGS) entry which is preliminary data.</text>
</comment>
<accession>A0A1Q9CEX9</accession>